<evidence type="ECO:0000259" key="8">
    <source>
        <dbReference type="SMART" id="SM01311"/>
    </source>
</evidence>
<evidence type="ECO:0000313" key="10">
    <source>
        <dbReference type="Proteomes" id="UP000007460"/>
    </source>
</evidence>
<dbReference type="Gene3D" id="1.10.287.280">
    <property type="match status" value="1"/>
</dbReference>
<keyword evidence="6" id="KW-0804">Transcription</keyword>
<reference evidence="9 10" key="1">
    <citation type="journal article" date="2010" name="J. Bacteriol.">
        <title>Complete genome sequence of "Candidatus Puniceispirillum marinum" IMCC1322, a representative of the SAR116 clade in the Alphaproteobacteria.</title>
        <authorList>
            <person name="Oh H.M."/>
            <person name="Kwon K.K."/>
            <person name="Kang I."/>
            <person name="Kang S.G."/>
            <person name="Lee J.H."/>
            <person name="Kim S.J."/>
            <person name="Cho J.C."/>
        </authorList>
    </citation>
    <scope>NUCLEOTIDE SEQUENCE [LARGE SCALE GENOMIC DNA]</scope>
    <source>
        <strain evidence="9 10">IMCC1322</strain>
    </source>
</reference>
<sequence length="871" mass="100046">MRARIDLKKYIPTADDYKLEQERAEAGRSYGVERSVKQRKRQDFSTRQSAQSIISDAVPLIAEEIQATIDNHKPKNPTNWYPFIYELDTEMLANIAIRQCVKAVGSRHSRPAVGKLIGRMVEANVMGEVIRQAFKDFHPRGKKEYKSIYNRAVKRSDDFERRLHYVKNQVAKEEITMDFLDWTEKQCMEVGFHLIKCVTQSTEVVEVYDYWDTNKIKDMSHRFRYTAEIQNRIDEADLEFDLSSPAFRPMVVPPINWGTANHVGPYYDTETAIRAPLVKNVNPNQRKKIVKALKTGSMKECLDAVNTLQQVPYTINRYTLAAIKWVVESKLDVEIEEFVPVTPPIIDENDKDGTPSQVKRYYRAQRKKSIANANLVQFQTDLNEAESLCDKDDRRFWLPHNFDFRGRVYHIPAFGHHRQDHIRGLFMFADKKPITKDNLKHLYFQIATTWGNQVSETDERKTDKITLDERYKWVEDNYEAILLAGKDYVAGFEHWSKADAPIQHLAACRELYLADQHGEGYLCGLPIGFDGSNSGLQHYSMLMKWKEDAFKVNLVPNHPPQDCYSFIAEADMNLAQRIVDGECDELNENEITNAIMDDCHNWLKHGITRKQTKKNIMTWPYSVTLIGMADQNRDDMEIITDKAEEEDAPHPFGEDRGSSASMTLAKLNSDSIKAVVASGARGMEFLRDLAGILASRNVHAEWTSILGFPVGQDYRDMKKVTINTEYIDRKTTRKVRYRGTLRAKQPTCETKGSKNGIAPNFVHHMDSTHLMMSVNKSNEYGASNLMCVHDSFSTDIESASVMLDCIKVTLIELYEEVCHYSNLLEDCKSLVEYSDNPDDPDYIEWPEVPEKGEGDNALDVRAILDCDYAFA</sequence>
<dbReference type="InterPro" id="IPR029262">
    <property type="entry name" value="RPOL_N"/>
</dbReference>
<dbReference type="Proteomes" id="UP000007460">
    <property type="component" value="Chromosome"/>
</dbReference>
<dbReference type="InterPro" id="IPR037159">
    <property type="entry name" value="RNA_POL_N_sf"/>
</dbReference>
<keyword evidence="3 9" id="KW-0240">DNA-directed RNA polymerase</keyword>
<protein>
    <recommendedName>
        <fullName evidence="2">DNA-directed RNA polymerase</fullName>
        <ecNumber evidence="2">2.7.7.6</ecNumber>
    </recommendedName>
</protein>
<evidence type="ECO:0000256" key="1">
    <source>
        <dbReference type="ARBA" id="ARBA00009493"/>
    </source>
</evidence>
<evidence type="ECO:0000256" key="2">
    <source>
        <dbReference type="ARBA" id="ARBA00012418"/>
    </source>
</evidence>
<dbReference type="STRING" id="488538.SAR116_0395"/>
<dbReference type="Gene3D" id="1.10.1320.10">
    <property type="entry name" value="DNA-directed RNA polymerase, N-terminal domain"/>
    <property type="match status" value="1"/>
</dbReference>
<comment type="similarity">
    <text evidence="1">Belongs to the phage and mitochondrial RNA polymerase family.</text>
</comment>
<organism evidence="9 10">
    <name type="scientific">Puniceispirillum marinum (strain IMCC1322)</name>
    <dbReference type="NCBI Taxonomy" id="488538"/>
    <lineage>
        <taxon>Bacteria</taxon>
        <taxon>Pseudomonadati</taxon>
        <taxon>Pseudomonadota</taxon>
        <taxon>Alphaproteobacteria</taxon>
        <taxon>Candidatus Puniceispirillales</taxon>
        <taxon>Candidatus Puniceispirillaceae</taxon>
        <taxon>Candidatus Puniceispirillum</taxon>
    </lineage>
</organism>
<dbReference type="InterPro" id="IPR002092">
    <property type="entry name" value="DNA-dir_Rpol_phage-type"/>
</dbReference>
<dbReference type="SMART" id="SM01311">
    <property type="entry name" value="RPOL_N"/>
    <property type="match status" value="1"/>
</dbReference>
<dbReference type="KEGG" id="apb:SAR116_0395"/>
<evidence type="ECO:0000256" key="4">
    <source>
        <dbReference type="ARBA" id="ARBA00022679"/>
    </source>
</evidence>
<evidence type="ECO:0000256" key="3">
    <source>
        <dbReference type="ARBA" id="ARBA00022478"/>
    </source>
</evidence>
<comment type="catalytic activity">
    <reaction evidence="7">
        <text>RNA(n) + a ribonucleoside 5'-triphosphate = RNA(n+1) + diphosphate</text>
        <dbReference type="Rhea" id="RHEA:21248"/>
        <dbReference type="Rhea" id="RHEA-COMP:14527"/>
        <dbReference type="Rhea" id="RHEA-COMP:17342"/>
        <dbReference type="ChEBI" id="CHEBI:33019"/>
        <dbReference type="ChEBI" id="CHEBI:61557"/>
        <dbReference type="ChEBI" id="CHEBI:140395"/>
        <dbReference type="EC" id="2.7.7.6"/>
    </reaction>
</comment>
<evidence type="ECO:0000256" key="7">
    <source>
        <dbReference type="ARBA" id="ARBA00048552"/>
    </source>
</evidence>
<dbReference type="Pfam" id="PF00940">
    <property type="entry name" value="RNA_pol"/>
    <property type="match status" value="1"/>
</dbReference>
<dbReference type="PROSITE" id="PS00489">
    <property type="entry name" value="RNA_POL_PHAGE_2"/>
    <property type="match status" value="1"/>
</dbReference>
<dbReference type="GO" id="GO:0003677">
    <property type="term" value="F:DNA binding"/>
    <property type="evidence" value="ECO:0007669"/>
    <property type="project" value="InterPro"/>
</dbReference>
<accession>D5BQS4</accession>
<dbReference type="PANTHER" id="PTHR10102">
    <property type="entry name" value="DNA-DIRECTED RNA POLYMERASE, MITOCHONDRIAL"/>
    <property type="match status" value="1"/>
</dbReference>
<dbReference type="eggNOG" id="COG5108">
    <property type="taxonomic scope" value="Bacteria"/>
</dbReference>
<evidence type="ECO:0000256" key="5">
    <source>
        <dbReference type="ARBA" id="ARBA00022695"/>
    </source>
</evidence>
<proteinExistence type="inferred from homology"/>
<evidence type="ECO:0000256" key="6">
    <source>
        <dbReference type="ARBA" id="ARBA00023163"/>
    </source>
</evidence>
<dbReference type="GO" id="GO:0000428">
    <property type="term" value="C:DNA-directed RNA polymerase complex"/>
    <property type="evidence" value="ECO:0007669"/>
    <property type="project" value="UniProtKB-KW"/>
</dbReference>
<keyword evidence="5" id="KW-0548">Nucleotidyltransferase</keyword>
<dbReference type="Pfam" id="PF14700">
    <property type="entry name" value="RPOL_N"/>
    <property type="match status" value="1"/>
</dbReference>
<dbReference type="GO" id="GO:0006351">
    <property type="term" value="P:DNA-templated transcription"/>
    <property type="evidence" value="ECO:0007669"/>
    <property type="project" value="InterPro"/>
</dbReference>
<dbReference type="AlphaFoldDB" id="D5BQS4"/>
<dbReference type="EC" id="2.7.7.6" evidence="2"/>
<gene>
    <name evidence="9" type="ordered locus">SAR116_0395</name>
</gene>
<feature type="domain" description="DNA-directed RNA polymerase N-terminal" evidence="8">
    <location>
        <begin position="19"/>
        <end position="310"/>
    </location>
</feature>
<dbReference type="HOGENOM" id="CLU_003364_4_0_5"/>
<dbReference type="GO" id="GO:0003899">
    <property type="term" value="F:DNA-directed RNA polymerase activity"/>
    <property type="evidence" value="ECO:0007669"/>
    <property type="project" value="UniProtKB-EC"/>
</dbReference>
<dbReference type="Gene3D" id="1.10.150.20">
    <property type="entry name" value="5' to 3' exonuclease, C-terminal subdomain"/>
    <property type="match status" value="1"/>
</dbReference>
<name>D5BQS4_PUNMI</name>
<dbReference type="PANTHER" id="PTHR10102:SF0">
    <property type="entry name" value="DNA-DIRECTED RNA POLYMERASE, MITOCHONDRIAL"/>
    <property type="match status" value="1"/>
</dbReference>
<keyword evidence="4" id="KW-0808">Transferase</keyword>
<keyword evidence="10" id="KW-1185">Reference proteome</keyword>
<evidence type="ECO:0000313" key="9">
    <source>
        <dbReference type="EMBL" id="ADE38638.1"/>
    </source>
</evidence>
<dbReference type="InterPro" id="IPR043502">
    <property type="entry name" value="DNA/RNA_pol_sf"/>
</dbReference>
<dbReference type="SUPFAM" id="SSF56672">
    <property type="entry name" value="DNA/RNA polymerases"/>
    <property type="match status" value="1"/>
</dbReference>
<dbReference type="InterPro" id="IPR046950">
    <property type="entry name" value="DNA-dir_Rpol_C_phage-type"/>
</dbReference>
<dbReference type="EMBL" id="CP001751">
    <property type="protein sequence ID" value="ADE38638.1"/>
    <property type="molecule type" value="Genomic_DNA"/>
</dbReference>